<organism evidence="2 3">
    <name type="scientific">Fibroporia radiculosa</name>
    <dbReference type="NCBI Taxonomy" id="599839"/>
    <lineage>
        <taxon>Eukaryota</taxon>
        <taxon>Fungi</taxon>
        <taxon>Dikarya</taxon>
        <taxon>Basidiomycota</taxon>
        <taxon>Agaricomycotina</taxon>
        <taxon>Agaricomycetes</taxon>
        <taxon>Polyporales</taxon>
        <taxon>Fibroporiaceae</taxon>
        <taxon>Fibroporia</taxon>
    </lineage>
</organism>
<dbReference type="InParanoid" id="J4GSJ2"/>
<dbReference type="GeneID" id="24099071"/>
<evidence type="ECO:0000313" key="3">
    <source>
        <dbReference type="Proteomes" id="UP000006352"/>
    </source>
</evidence>
<evidence type="ECO:0000313" key="2">
    <source>
        <dbReference type="EMBL" id="CCM04160.1"/>
    </source>
</evidence>
<dbReference type="Proteomes" id="UP000006352">
    <property type="component" value="Unassembled WGS sequence"/>
</dbReference>
<proteinExistence type="predicted"/>
<accession>J4GSJ2</accession>
<dbReference type="STRING" id="599839.J4GSJ2"/>
<dbReference type="PANTHER" id="PTHR37544:SF1">
    <property type="entry name" value="PHOSPHORIBOSYLAMINOIMIDAZOLE-SUCCINOCARBOXAMIDE SYNTHASE"/>
    <property type="match status" value="1"/>
</dbReference>
<dbReference type="OrthoDB" id="5332281at2759"/>
<dbReference type="PANTHER" id="PTHR37544">
    <property type="entry name" value="SPRAY-RELATED"/>
    <property type="match status" value="1"/>
</dbReference>
<dbReference type="AlphaFoldDB" id="J4GSJ2"/>
<gene>
    <name evidence="2" type="ORF">FIBRA_06322</name>
</gene>
<reference evidence="2 3" key="1">
    <citation type="journal article" date="2012" name="Appl. Environ. Microbiol.">
        <title>Short-read sequencing for genomic analysis of the brown rot fungus Fibroporia radiculosa.</title>
        <authorList>
            <person name="Tang J.D."/>
            <person name="Perkins A.D."/>
            <person name="Sonstegard T.S."/>
            <person name="Schroeder S.G."/>
            <person name="Burgess S.C."/>
            <person name="Diehl S.V."/>
        </authorList>
    </citation>
    <scope>NUCLEOTIDE SEQUENCE [LARGE SCALE GENOMIC DNA]</scope>
    <source>
        <strain evidence="2 3">TFFH 294</strain>
    </source>
</reference>
<keyword evidence="1" id="KW-0472">Membrane</keyword>
<keyword evidence="1" id="KW-0812">Transmembrane</keyword>
<dbReference type="HOGENOM" id="CLU_912257_0_0_1"/>
<dbReference type="EMBL" id="HE797143">
    <property type="protein sequence ID" value="CCM04160.1"/>
    <property type="molecule type" value="Genomic_DNA"/>
</dbReference>
<sequence length="305" mass="33886">MEVTVGLQSSGYQVLSVDPSSESDMQNYSSFSDLPLIISGLPSIDSITNSSYTRSNQPNATSSSNMPNLFQGGQYDYYFEAMFADAPELPVEAFMQKDVLIKAAQTQWSAYWARITDAYMRVPVDQDQTIQGSVVYYSTRVFVDRRTARIMEGLLAGIVVCIIFVAFSLRTASGLPRPPHSIASQMSLFAGSKTLTMRELRRSNAQHMSSAQLRKALDGYWFGLGWWEDDAGQVRYGIDMAVPGAQPERLSDYTPVLNLAEGKKGFSRFDSAEGIPKVEGLESYQLQDMNGRREDKDTGVDVHIV</sequence>
<keyword evidence="3" id="KW-1185">Reference proteome</keyword>
<keyword evidence="1" id="KW-1133">Transmembrane helix</keyword>
<protein>
    <submittedName>
        <fullName evidence="2">Uncharacterized protein</fullName>
    </submittedName>
</protein>
<feature type="transmembrane region" description="Helical" evidence="1">
    <location>
        <begin position="150"/>
        <end position="169"/>
    </location>
</feature>
<dbReference type="RefSeq" id="XP_012183443.1">
    <property type="nucleotide sequence ID" value="XM_012328053.1"/>
</dbReference>
<name>J4GSJ2_9APHY</name>
<evidence type="ECO:0000256" key="1">
    <source>
        <dbReference type="SAM" id="Phobius"/>
    </source>
</evidence>